<comment type="caution">
    <text evidence="7">The sequence shown here is derived from an EMBL/GenBank/DDBJ whole genome shotgun (WGS) entry which is preliminary data.</text>
</comment>
<dbReference type="GO" id="GO:0004674">
    <property type="term" value="F:protein serine/threonine kinase activity"/>
    <property type="evidence" value="ECO:0007669"/>
    <property type="project" value="UniProtKB-KW"/>
</dbReference>
<dbReference type="Pfam" id="PF00069">
    <property type="entry name" value="Pkinase"/>
    <property type="match status" value="1"/>
</dbReference>
<dbReference type="InterPro" id="IPR000719">
    <property type="entry name" value="Prot_kinase_dom"/>
</dbReference>
<accession>A0A812L033</accession>
<keyword evidence="1" id="KW-0723">Serine/threonine-protein kinase</keyword>
<evidence type="ECO:0000313" key="7">
    <source>
        <dbReference type="EMBL" id="CAE7235999.1"/>
    </source>
</evidence>
<dbReference type="InterPro" id="IPR008271">
    <property type="entry name" value="Ser/Thr_kinase_AS"/>
</dbReference>
<dbReference type="PANTHER" id="PTHR11584">
    <property type="entry name" value="SERINE/THREONINE PROTEIN KINASE"/>
    <property type="match status" value="1"/>
</dbReference>
<dbReference type="GO" id="GO:0005524">
    <property type="term" value="F:ATP binding"/>
    <property type="evidence" value="ECO:0007669"/>
    <property type="project" value="UniProtKB-KW"/>
</dbReference>
<keyword evidence="3" id="KW-0547">Nucleotide-binding</keyword>
<dbReference type="EMBL" id="CAJNJA010008387">
    <property type="protein sequence ID" value="CAE7235999.1"/>
    <property type="molecule type" value="Genomic_DNA"/>
</dbReference>
<dbReference type="InterPro" id="IPR011009">
    <property type="entry name" value="Kinase-like_dom_sf"/>
</dbReference>
<dbReference type="PROSITE" id="PS00108">
    <property type="entry name" value="PROTEIN_KINASE_ST"/>
    <property type="match status" value="1"/>
</dbReference>
<dbReference type="SUPFAM" id="SSF56112">
    <property type="entry name" value="Protein kinase-like (PK-like)"/>
    <property type="match status" value="1"/>
</dbReference>
<name>A0A812L033_9DINO</name>
<evidence type="ECO:0000256" key="3">
    <source>
        <dbReference type="ARBA" id="ARBA00022741"/>
    </source>
</evidence>
<dbReference type="PANTHER" id="PTHR11584:SF369">
    <property type="entry name" value="MITOGEN-ACTIVATED PROTEIN KINASE KINASE KINASE 19-RELATED"/>
    <property type="match status" value="1"/>
</dbReference>
<evidence type="ECO:0000256" key="2">
    <source>
        <dbReference type="ARBA" id="ARBA00022679"/>
    </source>
</evidence>
<organism evidence="7 8">
    <name type="scientific">Symbiodinium necroappetens</name>
    <dbReference type="NCBI Taxonomy" id="1628268"/>
    <lineage>
        <taxon>Eukaryota</taxon>
        <taxon>Sar</taxon>
        <taxon>Alveolata</taxon>
        <taxon>Dinophyceae</taxon>
        <taxon>Suessiales</taxon>
        <taxon>Symbiodiniaceae</taxon>
        <taxon>Symbiodinium</taxon>
    </lineage>
</organism>
<sequence>TLKDKIEEFGAFQEDLCAALGEQVVKGLEYLHEQQVLHRDLKCSNLLLDVSGRVKISDFGCSRWIAKEVLAMSLVGSPFWLPPELLIGAPYDQSADIWSFGCSVIELLTALRPWATQVTADNPLAAAHQIRVLTEKGERPSLPESSMYVSEPCRDFLYTACLRCTATERLAAKDLLQHPWLRRK</sequence>
<dbReference type="AlphaFoldDB" id="A0A812L033"/>
<keyword evidence="2" id="KW-0808">Transferase</keyword>
<evidence type="ECO:0000259" key="6">
    <source>
        <dbReference type="PROSITE" id="PS50011"/>
    </source>
</evidence>
<evidence type="ECO:0000256" key="4">
    <source>
        <dbReference type="ARBA" id="ARBA00022777"/>
    </source>
</evidence>
<evidence type="ECO:0000256" key="5">
    <source>
        <dbReference type="ARBA" id="ARBA00022840"/>
    </source>
</evidence>
<feature type="domain" description="Protein kinase" evidence="6">
    <location>
        <begin position="1"/>
        <end position="181"/>
    </location>
</feature>
<dbReference type="Gene3D" id="1.10.510.10">
    <property type="entry name" value="Transferase(Phosphotransferase) domain 1"/>
    <property type="match status" value="1"/>
</dbReference>
<proteinExistence type="predicted"/>
<dbReference type="PROSITE" id="PS50011">
    <property type="entry name" value="PROTEIN_KINASE_DOM"/>
    <property type="match status" value="1"/>
</dbReference>
<dbReference type="Proteomes" id="UP000601435">
    <property type="component" value="Unassembled WGS sequence"/>
</dbReference>
<evidence type="ECO:0000313" key="8">
    <source>
        <dbReference type="Proteomes" id="UP000601435"/>
    </source>
</evidence>
<dbReference type="SMART" id="SM00220">
    <property type="entry name" value="S_TKc"/>
    <property type="match status" value="1"/>
</dbReference>
<keyword evidence="5" id="KW-0067">ATP-binding</keyword>
<keyword evidence="8" id="KW-1185">Reference proteome</keyword>
<evidence type="ECO:0000256" key="1">
    <source>
        <dbReference type="ARBA" id="ARBA00022527"/>
    </source>
</evidence>
<keyword evidence="4" id="KW-0418">Kinase</keyword>
<feature type="non-terminal residue" evidence="7">
    <location>
        <position position="184"/>
    </location>
</feature>
<gene>
    <name evidence="7" type="ORF">SNEC2469_LOCUS3949</name>
</gene>
<protein>
    <recommendedName>
        <fullName evidence="6">Protein kinase domain-containing protein</fullName>
    </recommendedName>
</protein>
<reference evidence="7" key="1">
    <citation type="submission" date="2021-02" db="EMBL/GenBank/DDBJ databases">
        <authorList>
            <person name="Dougan E. K."/>
            <person name="Rhodes N."/>
            <person name="Thang M."/>
            <person name="Chan C."/>
        </authorList>
    </citation>
    <scope>NUCLEOTIDE SEQUENCE</scope>
</reference>
<dbReference type="OrthoDB" id="2914378at2759"/>